<evidence type="ECO:0000313" key="2">
    <source>
        <dbReference type="EMBL" id="GIY18327.1"/>
    </source>
</evidence>
<proteinExistence type="predicted"/>
<dbReference type="Proteomes" id="UP001054945">
    <property type="component" value="Unassembled WGS sequence"/>
</dbReference>
<evidence type="ECO:0000256" key="1">
    <source>
        <dbReference type="SAM" id="MobiDB-lite"/>
    </source>
</evidence>
<gene>
    <name evidence="2" type="ORF">CEXT_188671</name>
</gene>
<organism evidence="2 3">
    <name type="scientific">Caerostris extrusa</name>
    <name type="common">Bark spider</name>
    <name type="synonym">Caerostris bankana</name>
    <dbReference type="NCBI Taxonomy" id="172846"/>
    <lineage>
        <taxon>Eukaryota</taxon>
        <taxon>Metazoa</taxon>
        <taxon>Ecdysozoa</taxon>
        <taxon>Arthropoda</taxon>
        <taxon>Chelicerata</taxon>
        <taxon>Arachnida</taxon>
        <taxon>Araneae</taxon>
        <taxon>Araneomorphae</taxon>
        <taxon>Entelegynae</taxon>
        <taxon>Araneoidea</taxon>
        <taxon>Araneidae</taxon>
        <taxon>Caerostris</taxon>
    </lineage>
</organism>
<feature type="region of interest" description="Disordered" evidence="1">
    <location>
        <begin position="1"/>
        <end position="30"/>
    </location>
</feature>
<comment type="caution">
    <text evidence="2">The sequence shown here is derived from an EMBL/GenBank/DDBJ whole genome shotgun (WGS) entry which is preliminary data.</text>
</comment>
<reference evidence="2 3" key="1">
    <citation type="submission" date="2021-06" db="EMBL/GenBank/DDBJ databases">
        <title>Caerostris extrusa draft genome.</title>
        <authorList>
            <person name="Kono N."/>
            <person name="Arakawa K."/>
        </authorList>
    </citation>
    <scope>NUCLEOTIDE SEQUENCE [LARGE SCALE GENOMIC DNA]</scope>
</reference>
<evidence type="ECO:0000313" key="3">
    <source>
        <dbReference type="Proteomes" id="UP001054945"/>
    </source>
</evidence>
<sequence length="96" mass="10784">MYQKNLACGGKKKGKRLRVPSRKKKGKSHSFSLCEEVKNSAMEGRQFGEGVILFQCPWSTQGPGETGTGTSEIRQLHLFKNCVGRKSEIMYQMLTN</sequence>
<dbReference type="AlphaFoldDB" id="A0AAV4RDZ0"/>
<name>A0AAV4RDZ0_CAEEX</name>
<feature type="compositionally biased region" description="Basic residues" evidence="1">
    <location>
        <begin position="10"/>
        <end position="28"/>
    </location>
</feature>
<protein>
    <submittedName>
        <fullName evidence="2">Uncharacterized protein</fullName>
    </submittedName>
</protein>
<dbReference type="EMBL" id="BPLR01007610">
    <property type="protein sequence ID" value="GIY18327.1"/>
    <property type="molecule type" value="Genomic_DNA"/>
</dbReference>
<accession>A0AAV4RDZ0</accession>
<keyword evidence="3" id="KW-1185">Reference proteome</keyword>